<accession>A0A1L7TSZ5</accession>
<dbReference type="VEuPathDB" id="FungiDB:FMAN_08434"/>
<feature type="domain" description="AAA+ ATPase" evidence="2">
    <location>
        <begin position="572"/>
        <end position="714"/>
    </location>
</feature>
<dbReference type="GO" id="GO:0005524">
    <property type="term" value="F:ATP binding"/>
    <property type="evidence" value="ECO:0007669"/>
    <property type="project" value="InterPro"/>
</dbReference>
<dbReference type="InterPro" id="IPR027417">
    <property type="entry name" value="P-loop_NTPase"/>
</dbReference>
<dbReference type="SUPFAM" id="SSF52540">
    <property type="entry name" value="P-loop containing nucleoside triphosphate hydrolases"/>
    <property type="match status" value="1"/>
</dbReference>
<dbReference type="Proteomes" id="UP000184255">
    <property type="component" value="Unassembled WGS sequence"/>
</dbReference>
<dbReference type="InterPro" id="IPR003593">
    <property type="entry name" value="AAA+_ATPase"/>
</dbReference>
<proteinExistence type="predicted"/>
<name>A0A1L7TSZ5_FUSMA</name>
<feature type="region of interest" description="Disordered" evidence="1">
    <location>
        <begin position="1"/>
        <end position="75"/>
    </location>
</feature>
<evidence type="ECO:0000313" key="3">
    <source>
        <dbReference type="EMBL" id="CVK98795.1"/>
    </source>
</evidence>
<dbReference type="InterPro" id="IPR003959">
    <property type="entry name" value="ATPase_AAA_core"/>
</dbReference>
<dbReference type="GeneID" id="65087694"/>
<dbReference type="SMART" id="SM00382">
    <property type="entry name" value="AAA"/>
    <property type="match status" value="1"/>
</dbReference>
<feature type="compositionally biased region" description="Polar residues" evidence="1">
    <location>
        <begin position="472"/>
        <end position="490"/>
    </location>
</feature>
<protein>
    <submittedName>
        <fullName evidence="3">Related to TOB3 (Member of AAA-ATPase family)</fullName>
    </submittedName>
</protein>
<dbReference type="AlphaFoldDB" id="A0A1L7TSZ5"/>
<sequence length="825" mass="95457">MASRSRPPRELEPPRAVIRNSRKESSRADADGRQRKIISPASSEVDIPRRKIYDDASAQDADAEYPPLSEPENDANIRYRPMVPFSWRNEICRLLNVSPDALDEEVFQAMGKAAKSLKEVEKIKAKYDAHRGPLRYEIIHSVRCEQSKMEGRRYLDHPWVVESGPNNAHLRGSQPILNFELFLERNKEVVFVVYKEYRCCGQQYNSRSKAYMEPHRQVEASSLLVAEHISIISSDLSSAMEDFSETALADIPHTNFEKGEEMKHPYIWWFHRRKKIDAALDQYAYTSWSPMANLVREYVLERMAEEWETVDKLLARKKISLKYMDYLFVPDEIAISTEKGRDISKLQGVVVQGWLIRQPVLDYSAVIDVVFWKFDGAFRKASEKFPIKDLPITLLDELEESKITDLPLYPVKYASHQTTQVLQKRGKMFWKCRFRNYVGLSQETSEEVQDSIGSRFMVDIITYKKLHRESNVRAQRQSSPGPNSLESRYMSQENPDLGDDFFMCLPTSIFGFNMDKKEWVNLDVHFLRDVVWNTEAFDHLVIQDETKLLIQAVVTNQLQTTENADLIRGKGNGLFILLHGGPGTGKTLTAERYILPVLMDKHLTRSSVAEVARKPLYRVTCGDIGTKAEDVEQYLNVVLHLGKTWGCVVLLDEADVFLEQRSLVNLERNALVSVFLRVLEYYDGILILTSNRVGIFDEAFKSRIQLNLRYKNLDQDQRRQIWINFFTRLRRLEEEASTKQSGLSYGAEVDEILDKLDELADANLNGRQIRNAVSTARQLARYQKEPLSYKHLMVVINEAKKFDEYLLELNRTYTADEIQRDKGAR</sequence>
<evidence type="ECO:0000313" key="4">
    <source>
        <dbReference type="Proteomes" id="UP000184255"/>
    </source>
</evidence>
<reference evidence="4" key="1">
    <citation type="journal article" date="2016" name="Genome Biol. Evol.">
        <title>Comparative 'omics' of the Fusarium fujikuroi species complex highlights differences in genetic potential and metabolite synthesis.</title>
        <authorList>
            <person name="Niehaus E.-M."/>
            <person name="Muensterkoetter M."/>
            <person name="Proctor R.H."/>
            <person name="Brown D.W."/>
            <person name="Sharon A."/>
            <person name="Idan Y."/>
            <person name="Oren-Young L."/>
            <person name="Sieber C.M."/>
            <person name="Novak O."/>
            <person name="Pencik A."/>
            <person name="Tarkowska D."/>
            <person name="Hromadova K."/>
            <person name="Freeman S."/>
            <person name="Maymon M."/>
            <person name="Elazar M."/>
            <person name="Youssef S.A."/>
            <person name="El-Shabrawy E.S.M."/>
            <person name="Shalaby A.B.A."/>
            <person name="Houterman P."/>
            <person name="Brock N.L."/>
            <person name="Burkhardt I."/>
            <person name="Tsavkelova E.A."/>
            <person name="Dickschat J.S."/>
            <person name="Galuszka P."/>
            <person name="Gueldener U."/>
            <person name="Tudzynski B."/>
        </authorList>
    </citation>
    <scope>NUCLEOTIDE SEQUENCE [LARGE SCALE GENOMIC DNA]</scope>
    <source>
        <strain evidence="4">MRC7560</strain>
    </source>
</reference>
<feature type="compositionally biased region" description="Basic and acidic residues" evidence="1">
    <location>
        <begin position="21"/>
        <end position="34"/>
    </location>
</feature>
<dbReference type="Gene3D" id="3.40.50.300">
    <property type="entry name" value="P-loop containing nucleotide triphosphate hydrolases"/>
    <property type="match status" value="1"/>
</dbReference>
<dbReference type="InterPro" id="IPR056599">
    <property type="entry name" value="AAA_lid_fung"/>
</dbReference>
<dbReference type="PANTHER" id="PTHR46411:SF2">
    <property type="entry name" value="AAA+ ATPASE DOMAIN-CONTAINING PROTEIN"/>
    <property type="match status" value="1"/>
</dbReference>
<evidence type="ECO:0000259" key="2">
    <source>
        <dbReference type="SMART" id="SM00382"/>
    </source>
</evidence>
<dbReference type="Pfam" id="PF23232">
    <property type="entry name" value="AAA_lid_13"/>
    <property type="match status" value="1"/>
</dbReference>
<evidence type="ECO:0000256" key="1">
    <source>
        <dbReference type="SAM" id="MobiDB-lite"/>
    </source>
</evidence>
<feature type="region of interest" description="Disordered" evidence="1">
    <location>
        <begin position="471"/>
        <end position="490"/>
    </location>
</feature>
<dbReference type="PANTHER" id="PTHR46411">
    <property type="entry name" value="FAMILY ATPASE, PUTATIVE-RELATED"/>
    <property type="match status" value="1"/>
</dbReference>
<gene>
    <name evidence="3" type="ORF">FMAN_08434</name>
</gene>
<dbReference type="EMBL" id="FCQH01000009">
    <property type="protein sequence ID" value="CVK98795.1"/>
    <property type="molecule type" value="Genomic_DNA"/>
</dbReference>
<dbReference type="Pfam" id="PF00004">
    <property type="entry name" value="AAA"/>
    <property type="match status" value="1"/>
</dbReference>
<comment type="caution">
    <text evidence="3">The sequence shown here is derived from an EMBL/GenBank/DDBJ whole genome shotgun (WGS) entry which is preliminary data.</text>
</comment>
<dbReference type="GO" id="GO:0016887">
    <property type="term" value="F:ATP hydrolysis activity"/>
    <property type="evidence" value="ECO:0007669"/>
    <property type="project" value="InterPro"/>
</dbReference>
<organism evidence="3 4">
    <name type="scientific">Fusarium mangiferae</name>
    <name type="common">Mango malformation disease fungus</name>
    <dbReference type="NCBI Taxonomy" id="192010"/>
    <lineage>
        <taxon>Eukaryota</taxon>
        <taxon>Fungi</taxon>
        <taxon>Dikarya</taxon>
        <taxon>Ascomycota</taxon>
        <taxon>Pezizomycotina</taxon>
        <taxon>Sordariomycetes</taxon>
        <taxon>Hypocreomycetidae</taxon>
        <taxon>Hypocreales</taxon>
        <taxon>Nectriaceae</taxon>
        <taxon>Fusarium</taxon>
        <taxon>Fusarium fujikuroi species complex</taxon>
    </lineage>
</organism>
<keyword evidence="4" id="KW-1185">Reference proteome</keyword>
<dbReference type="RefSeq" id="XP_041685454.1">
    <property type="nucleotide sequence ID" value="XM_041835273.1"/>
</dbReference>